<accession>K0NYA5</accession>
<evidence type="ECO:0000313" key="5">
    <source>
        <dbReference type="Proteomes" id="UP000051074"/>
    </source>
</evidence>
<dbReference type="SUPFAM" id="SSF53448">
    <property type="entry name" value="Nucleotide-diphospho-sugar transferases"/>
    <property type="match status" value="1"/>
</dbReference>
<dbReference type="InterPro" id="IPR029044">
    <property type="entry name" value="Nucleotide-diphossugar_trans"/>
</dbReference>
<feature type="domain" description="Glycosyltransferase 2-like" evidence="3">
    <location>
        <begin position="15"/>
        <end position="140"/>
    </location>
</feature>
<dbReference type="eggNOG" id="COG0463">
    <property type="taxonomic scope" value="Bacteria"/>
</dbReference>
<dbReference type="Pfam" id="PF00535">
    <property type="entry name" value="Glycos_transf_2"/>
    <property type="match status" value="1"/>
</dbReference>
<dbReference type="GO" id="GO:0016757">
    <property type="term" value="F:glycosyltransferase activity"/>
    <property type="evidence" value="ECO:0007669"/>
    <property type="project" value="UniProtKB-KW"/>
</dbReference>
<dbReference type="PANTHER" id="PTHR22916">
    <property type="entry name" value="GLYCOSYLTRANSFERASE"/>
    <property type="match status" value="1"/>
</dbReference>
<dbReference type="RefSeq" id="WP_008463245.1">
    <property type="nucleotide sequence ID" value="NZ_AZDU01000058.1"/>
</dbReference>
<dbReference type="STRING" id="1293597.FC20_GL001527"/>
<dbReference type="CDD" id="cd00761">
    <property type="entry name" value="Glyco_tranf_GTA_type"/>
    <property type="match status" value="1"/>
</dbReference>
<dbReference type="PATRIC" id="fig|1293597.4.peg.1631"/>
<name>K0NYA5_9LACO</name>
<protein>
    <recommendedName>
        <fullName evidence="3">Glycosyltransferase 2-like domain-containing protein</fullName>
    </recommendedName>
</protein>
<dbReference type="Gene3D" id="3.90.550.10">
    <property type="entry name" value="Spore Coat Polysaccharide Biosynthesis Protein SpsA, Chain A"/>
    <property type="match status" value="1"/>
</dbReference>
<proteinExistence type="predicted"/>
<evidence type="ECO:0000256" key="1">
    <source>
        <dbReference type="ARBA" id="ARBA00022676"/>
    </source>
</evidence>
<comment type="caution">
    <text evidence="4">The sequence shown here is derived from an EMBL/GenBank/DDBJ whole genome shotgun (WGS) entry which is preliminary data.</text>
</comment>
<evidence type="ECO:0000256" key="2">
    <source>
        <dbReference type="ARBA" id="ARBA00022679"/>
    </source>
</evidence>
<organism evidence="4 5">
    <name type="scientific">Lactobacillus equicursoris DSM 19284 = JCM 14600 = CIP 110162</name>
    <dbReference type="NCBI Taxonomy" id="1293597"/>
    <lineage>
        <taxon>Bacteria</taxon>
        <taxon>Bacillati</taxon>
        <taxon>Bacillota</taxon>
        <taxon>Bacilli</taxon>
        <taxon>Lactobacillales</taxon>
        <taxon>Lactobacillaceae</taxon>
        <taxon>Lactobacillus</taxon>
    </lineage>
</organism>
<dbReference type="PANTHER" id="PTHR22916:SF51">
    <property type="entry name" value="GLYCOSYLTRANSFERASE EPSH-RELATED"/>
    <property type="match status" value="1"/>
</dbReference>
<dbReference type="Proteomes" id="UP000051074">
    <property type="component" value="Unassembled WGS sequence"/>
</dbReference>
<dbReference type="AlphaFoldDB" id="K0NYA5"/>
<keyword evidence="1" id="KW-0328">Glycosyltransferase</keyword>
<reference evidence="4 5" key="1">
    <citation type="journal article" date="2015" name="Genome Announc.">
        <title>Expanding the biotechnology potential of lactobacilli through comparative genomics of 213 strains and associated genera.</title>
        <authorList>
            <person name="Sun Z."/>
            <person name="Harris H.M."/>
            <person name="McCann A."/>
            <person name="Guo C."/>
            <person name="Argimon S."/>
            <person name="Zhang W."/>
            <person name="Yang X."/>
            <person name="Jeffery I.B."/>
            <person name="Cooney J.C."/>
            <person name="Kagawa T.F."/>
            <person name="Liu W."/>
            <person name="Song Y."/>
            <person name="Salvetti E."/>
            <person name="Wrobel A."/>
            <person name="Rasinkangas P."/>
            <person name="Parkhill J."/>
            <person name="Rea M.C."/>
            <person name="O'Sullivan O."/>
            <person name="Ritari J."/>
            <person name="Douillard F.P."/>
            <person name="Paul Ross R."/>
            <person name="Yang R."/>
            <person name="Briner A.E."/>
            <person name="Felis G.E."/>
            <person name="de Vos W.M."/>
            <person name="Barrangou R."/>
            <person name="Klaenhammer T.R."/>
            <person name="Caufield P.W."/>
            <person name="Cui Y."/>
            <person name="Zhang H."/>
            <person name="O'Toole P.W."/>
        </authorList>
    </citation>
    <scope>NUCLEOTIDE SEQUENCE [LARGE SCALE GENOMIC DNA]</scope>
    <source>
        <strain evidence="4 5">DSM 19284</strain>
    </source>
</reference>
<sequence>MKIYSTENNRQQKVSIIVPVYNGEKYISRCINSISNQDYDNLQIIVVDDGSTDNTLAVLQKIHDDRIQIFSISNGGVSSARNFGLSKATGDYVMFADADDWLNPNVIGALVSAEQSYGYDMILGNYSRNTEFSKITDRISFKELTKDEAYRQIINPYGFYGSVWAKVFKMDIIKSNNLLFDKNISVGEDLLFVYQYLNLIKTVGYSDAELYNYCINNHSVLHTLDEQKIDQRLDILKVYEIILKQKNIKKQSYYNRLVAIYVRELTDWYCYAVHFKRNELSSLLKTKINKYWYTFIQDNTFTVKNKFAAFLKYHFPILAYNLKG</sequence>
<keyword evidence="2" id="KW-0808">Transferase</keyword>
<evidence type="ECO:0000259" key="3">
    <source>
        <dbReference type="Pfam" id="PF00535"/>
    </source>
</evidence>
<evidence type="ECO:0000313" key="4">
    <source>
        <dbReference type="EMBL" id="KRL00168.1"/>
    </source>
</evidence>
<gene>
    <name evidence="4" type="ORF">FC20_GL001527</name>
</gene>
<keyword evidence="5" id="KW-1185">Reference proteome</keyword>
<dbReference type="EMBL" id="AZDU01000058">
    <property type="protein sequence ID" value="KRL00168.1"/>
    <property type="molecule type" value="Genomic_DNA"/>
</dbReference>
<dbReference type="InterPro" id="IPR001173">
    <property type="entry name" value="Glyco_trans_2-like"/>
</dbReference>